<comment type="caution">
    <text evidence="2">The sequence shown here is derived from an EMBL/GenBank/DDBJ whole genome shotgun (WGS) entry which is preliminary data.</text>
</comment>
<dbReference type="RefSeq" id="WP_249331558.1">
    <property type="nucleotide sequence ID" value="NZ_JACRSY010000004.1"/>
</dbReference>
<name>A0A926I8F5_9FIRM</name>
<organism evidence="2 3">
    <name type="scientific">Zhenhengia yiwuensis</name>
    <dbReference type="NCBI Taxonomy" id="2763666"/>
    <lineage>
        <taxon>Bacteria</taxon>
        <taxon>Bacillati</taxon>
        <taxon>Bacillota</taxon>
        <taxon>Clostridia</taxon>
        <taxon>Lachnospirales</taxon>
        <taxon>Lachnospiraceae</taxon>
        <taxon>Zhenhengia</taxon>
    </lineage>
</organism>
<keyword evidence="1" id="KW-0472">Membrane</keyword>
<dbReference type="EMBL" id="JACRSY010000004">
    <property type="protein sequence ID" value="MBC8578600.1"/>
    <property type="molecule type" value="Genomic_DNA"/>
</dbReference>
<evidence type="ECO:0000313" key="2">
    <source>
        <dbReference type="EMBL" id="MBC8578600.1"/>
    </source>
</evidence>
<feature type="transmembrane region" description="Helical" evidence="1">
    <location>
        <begin position="12"/>
        <end position="29"/>
    </location>
</feature>
<dbReference type="Proteomes" id="UP000655830">
    <property type="component" value="Unassembled WGS sequence"/>
</dbReference>
<accession>A0A926I8F5</accession>
<keyword evidence="3" id="KW-1185">Reference proteome</keyword>
<dbReference type="AlphaFoldDB" id="A0A926I8F5"/>
<evidence type="ECO:0000256" key="1">
    <source>
        <dbReference type="SAM" id="Phobius"/>
    </source>
</evidence>
<proteinExistence type="predicted"/>
<keyword evidence="1" id="KW-1133">Transmembrane helix</keyword>
<gene>
    <name evidence="2" type="ORF">H8718_03535</name>
</gene>
<reference evidence="2" key="1">
    <citation type="submission" date="2020-08" db="EMBL/GenBank/DDBJ databases">
        <title>Genome public.</title>
        <authorList>
            <person name="Liu C."/>
            <person name="Sun Q."/>
        </authorList>
    </citation>
    <scope>NUCLEOTIDE SEQUENCE</scope>
    <source>
        <strain evidence="2">NSJ-12</strain>
    </source>
</reference>
<feature type="transmembrane region" description="Helical" evidence="1">
    <location>
        <begin position="117"/>
        <end position="139"/>
    </location>
</feature>
<keyword evidence="1" id="KW-0812">Transmembrane</keyword>
<protein>
    <submittedName>
        <fullName evidence="2">Uncharacterized protein</fullName>
    </submittedName>
</protein>
<evidence type="ECO:0000313" key="3">
    <source>
        <dbReference type="Proteomes" id="UP000655830"/>
    </source>
</evidence>
<feature type="transmembrane region" description="Helical" evidence="1">
    <location>
        <begin position="41"/>
        <end position="61"/>
    </location>
</feature>
<sequence>MDKFVFRCSKKTLLIYAAIVWMFAGGMVMKLGYEVLLAAQGYKMISVIVAVSVFLIFYFSIFSKMVYKHEKRIKNKEKEKLCVFSFFDVKGYVIMACMMTLGVVIRSMSFIPPMYWAPFYVGLGTALFSAGILFVRGWLKWEQ</sequence>
<feature type="transmembrane region" description="Helical" evidence="1">
    <location>
        <begin position="81"/>
        <end position="105"/>
    </location>
</feature>